<dbReference type="EMBL" id="OM677833">
    <property type="protein sequence ID" value="UZT67584.1"/>
    <property type="molecule type" value="Genomic_DNA"/>
</dbReference>
<dbReference type="GO" id="GO:0008137">
    <property type="term" value="F:NADH dehydrogenase (ubiquinone) activity"/>
    <property type="evidence" value="ECO:0007669"/>
    <property type="project" value="UniProtKB-UniRule"/>
</dbReference>
<evidence type="ECO:0000259" key="19">
    <source>
        <dbReference type="Pfam" id="PF01059"/>
    </source>
</evidence>
<geneLocation type="mitochondrion" evidence="20"/>
<evidence type="ECO:0000256" key="7">
    <source>
        <dbReference type="ARBA" id="ARBA00022660"/>
    </source>
</evidence>
<feature type="transmembrane region" description="Helical" evidence="17">
    <location>
        <begin position="142"/>
        <end position="162"/>
    </location>
</feature>
<organism evidence="20">
    <name type="scientific">Tessmannella kiplingi</name>
    <dbReference type="NCBI Taxonomy" id="2943473"/>
    <lineage>
        <taxon>Eukaryota</taxon>
        <taxon>Metazoa</taxon>
        <taxon>Ecdysozoa</taxon>
        <taxon>Arthropoda</taxon>
        <taxon>Hexapoda</taxon>
        <taxon>Insecta</taxon>
        <taxon>Pterygota</taxon>
        <taxon>Neoptera</taxon>
        <taxon>Endopterygota</taxon>
        <taxon>Hymenoptera</taxon>
        <taxon>Apocrita</taxon>
        <taxon>Proctotrupomorpha</taxon>
        <taxon>Cynipoidea</taxon>
        <taxon>Liopteridae</taxon>
        <taxon>Tessmannella</taxon>
    </lineage>
</organism>
<dbReference type="AlphaFoldDB" id="A0A9E8G7D7"/>
<feature type="transmembrane region" description="Helical" evidence="17">
    <location>
        <begin position="182"/>
        <end position="204"/>
    </location>
</feature>
<feature type="transmembrane region" description="Helical" evidence="17">
    <location>
        <begin position="22"/>
        <end position="41"/>
    </location>
</feature>
<evidence type="ECO:0000256" key="1">
    <source>
        <dbReference type="ARBA" id="ARBA00003257"/>
    </source>
</evidence>
<evidence type="ECO:0000256" key="13">
    <source>
        <dbReference type="ARBA" id="ARBA00023075"/>
    </source>
</evidence>
<feature type="domain" description="NADH:ubiquinone oxidoreductase chain 4 N-terminal" evidence="19">
    <location>
        <begin position="2"/>
        <end position="102"/>
    </location>
</feature>
<feature type="transmembrane region" description="Helical" evidence="17">
    <location>
        <begin position="272"/>
        <end position="295"/>
    </location>
</feature>
<dbReference type="PANTHER" id="PTHR43507">
    <property type="entry name" value="NADH-UBIQUINONE OXIDOREDUCTASE CHAIN 4"/>
    <property type="match status" value="1"/>
</dbReference>
<evidence type="ECO:0000256" key="2">
    <source>
        <dbReference type="ARBA" id="ARBA00004225"/>
    </source>
</evidence>
<comment type="similarity">
    <text evidence="3 17">Belongs to the complex I subunit 4 family.</text>
</comment>
<dbReference type="Pfam" id="PF01059">
    <property type="entry name" value="Oxidored_q5_N"/>
    <property type="match status" value="1"/>
</dbReference>
<reference evidence="20" key="2">
    <citation type="submission" date="2022-02" db="EMBL/GenBank/DDBJ databases">
        <authorList>
            <person name="Shu X.H."/>
            <person name="Li Z.K."/>
            <person name="Tang P."/>
            <person name="Chen X.X."/>
        </authorList>
    </citation>
    <scope>NUCLEOTIDE SEQUENCE</scope>
</reference>
<evidence type="ECO:0000256" key="8">
    <source>
        <dbReference type="ARBA" id="ARBA00022692"/>
    </source>
</evidence>
<keyword evidence="11 17" id="KW-1133">Transmembrane helix</keyword>
<evidence type="ECO:0000256" key="3">
    <source>
        <dbReference type="ARBA" id="ARBA00009025"/>
    </source>
</evidence>
<keyword evidence="12 17" id="KW-0520">NAD</keyword>
<evidence type="ECO:0000256" key="6">
    <source>
        <dbReference type="ARBA" id="ARBA00022448"/>
    </source>
</evidence>
<reference evidence="20" key="1">
    <citation type="journal article" date="2022" name="Genes (Basel)">
        <title>Novel Gene Rearrangements in the Mitochondrial Genomes of Cynipoid Wasps (Hymenoptera: Cynipoidea).</title>
        <authorList>
            <person name="Shu X."/>
            <person name="Li Z."/>
            <person name="Yuan R."/>
            <person name="Tang P."/>
            <person name="Chen X."/>
        </authorList>
    </citation>
    <scope>NUCLEOTIDE SEQUENCE</scope>
</reference>
<comment type="catalytic activity">
    <reaction evidence="16 17">
        <text>a ubiquinone + NADH + 5 H(+)(in) = a ubiquinol + NAD(+) + 4 H(+)(out)</text>
        <dbReference type="Rhea" id="RHEA:29091"/>
        <dbReference type="Rhea" id="RHEA-COMP:9565"/>
        <dbReference type="Rhea" id="RHEA-COMP:9566"/>
        <dbReference type="ChEBI" id="CHEBI:15378"/>
        <dbReference type="ChEBI" id="CHEBI:16389"/>
        <dbReference type="ChEBI" id="CHEBI:17976"/>
        <dbReference type="ChEBI" id="CHEBI:57540"/>
        <dbReference type="ChEBI" id="CHEBI:57945"/>
        <dbReference type="EC" id="7.1.1.2"/>
    </reaction>
</comment>
<keyword evidence="8 17" id="KW-0812">Transmembrane</keyword>
<dbReference type="GO" id="GO:0015990">
    <property type="term" value="P:electron transport coupled proton transport"/>
    <property type="evidence" value="ECO:0007669"/>
    <property type="project" value="TreeGrafter"/>
</dbReference>
<accession>A0A9E8G7D7</accession>
<dbReference type="InterPro" id="IPR003918">
    <property type="entry name" value="NADH_UbQ_OxRdtase"/>
</dbReference>
<feature type="transmembrane region" description="Helical" evidence="17">
    <location>
        <begin position="247"/>
        <end position="265"/>
    </location>
</feature>
<keyword evidence="14 17" id="KW-0496">Mitochondrion</keyword>
<dbReference type="PANTHER" id="PTHR43507:SF20">
    <property type="entry name" value="NADH-UBIQUINONE OXIDOREDUCTASE CHAIN 4"/>
    <property type="match status" value="1"/>
</dbReference>
<evidence type="ECO:0000256" key="4">
    <source>
        <dbReference type="ARBA" id="ARBA00012944"/>
    </source>
</evidence>
<dbReference type="GO" id="GO:0003954">
    <property type="term" value="F:NADH dehydrogenase activity"/>
    <property type="evidence" value="ECO:0007669"/>
    <property type="project" value="TreeGrafter"/>
</dbReference>
<dbReference type="EC" id="7.1.1.2" evidence="4 17"/>
<dbReference type="GO" id="GO:0048039">
    <property type="term" value="F:ubiquinone binding"/>
    <property type="evidence" value="ECO:0007669"/>
    <property type="project" value="TreeGrafter"/>
</dbReference>
<name>A0A9E8G7D7_9HYME</name>
<dbReference type="InterPro" id="IPR001750">
    <property type="entry name" value="ND/Mrp_TM"/>
</dbReference>
<evidence type="ECO:0000313" key="20">
    <source>
        <dbReference type="EMBL" id="UZT67584.1"/>
    </source>
</evidence>
<evidence type="ECO:0000256" key="5">
    <source>
        <dbReference type="ARBA" id="ARBA00021006"/>
    </source>
</evidence>
<feature type="transmembrane region" description="Helical" evidence="17">
    <location>
        <begin position="373"/>
        <end position="399"/>
    </location>
</feature>
<evidence type="ECO:0000256" key="10">
    <source>
        <dbReference type="ARBA" id="ARBA00022982"/>
    </source>
</evidence>
<comment type="subcellular location">
    <subcellularLocation>
        <location evidence="2 17">Mitochondrion membrane</location>
        <topology evidence="2 17">Multi-pass membrane protein</topology>
    </subcellularLocation>
</comment>
<dbReference type="GO" id="GO:0031966">
    <property type="term" value="C:mitochondrial membrane"/>
    <property type="evidence" value="ECO:0007669"/>
    <property type="project" value="UniProtKB-SubCell"/>
</dbReference>
<dbReference type="PRINTS" id="PR01437">
    <property type="entry name" value="NUOXDRDTASE4"/>
</dbReference>
<evidence type="ECO:0000256" key="11">
    <source>
        <dbReference type="ARBA" id="ARBA00022989"/>
    </source>
</evidence>
<evidence type="ECO:0000256" key="12">
    <source>
        <dbReference type="ARBA" id="ARBA00023027"/>
    </source>
</evidence>
<sequence length="439" mass="52358">MMIYYLILTLSLMLINKIKIKLMLYYYQNMTLFMFILFLMFNKNMLLNSKFYWMFFIDYYSFYLIILTLWIMSLMLMALINLNFKKIYSLNLMILLLTLLLTFNSTNYFMFYLFFELSMIPTLLLIIGWGNQFERIEAGIYMIMYTLFASLPMMIIFLKIYYMNFNLSIILLNNLNLTNNMYMYIYMLLAFLVKLPMFFFHLWLPKAHVEAPISGSMILAGIMLKLGSYGILRIMMIMEKMNLKYNYLIMTFSMIGSIYISLVCLQQIDMKMFIAYSSVVHMGMMLSSLMTMNLWGYMGSLMMMISHGLCSSSLFCLVNLNYERIFSRSMLLNKGFMNLMPSMSLFWFLLSIFNIAAPPSLNLFSEIFMINSLLSWSINFLILLMMMNMLNIIYMMFFYSSIQHGQIYKNINFFMSINIREYLLISLHLIPLFYLILMF</sequence>
<proteinExistence type="inferred from homology"/>
<evidence type="ECO:0000256" key="16">
    <source>
        <dbReference type="ARBA" id="ARBA00049551"/>
    </source>
</evidence>
<evidence type="ECO:0000256" key="14">
    <source>
        <dbReference type="ARBA" id="ARBA00023128"/>
    </source>
</evidence>
<feature type="domain" description="NADH:quinone oxidoreductase/Mrp antiporter transmembrane" evidence="18">
    <location>
        <begin position="105"/>
        <end position="387"/>
    </location>
</feature>
<dbReference type="GO" id="GO:0042773">
    <property type="term" value="P:ATP synthesis coupled electron transport"/>
    <property type="evidence" value="ECO:0007669"/>
    <property type="project" value="InterPro"/>
</dbReference>
<dbReference type="InterPro" id="IPR000260">
    <property type="entry name" value="NADH4_N"/>
</dbReference>
<evidence type="ECO:0000256" key="9">
    <source>
        <dbReference type="ARBA" id="ARBA00022967"/>
    </source>
</evidence>
<feature type="transmembrane region" description="Helical" evidence="17">
    <location>
        <begin position="61"/>
        <end position="80"/>
    </location>
</feature>
<comment type="function">
    <text evidence="1">Core subunit of the mitochondrial membrane respiratory chain NADH dehydrogenase (Complex I) that is believed to belong to the minimal assembly required for catalysis. Complex I functions in the transfer of electrons from NADH to the respiratory chain. The immediate electron acceptor for the enzyme is believed to be ubiquinone.</text>
</comment>
<evidence type="ECO:0000259" key="18">
    <source>
        <dbReference type="Pfam" id="PF00361"/>
    </source>
</evidence>
<feature type="transmembrane region" description="Helical" evidence="17">
    <location>
        <begin position="109"/>
        <end position="130"/>
    </location>
</feature>
<dbReference type="Pfam" id="PF00361">
    <property type="entry name" value="Proton_antipo_M"/>
    <property type="match status" value="1"/>
</dbReference>
<keyword evidence="13 17" id="KW-0830">Ubiquinone</keyword>
<comment type="function">
    <text evidence="17">Core subunit of the mitochondrial membrane respiratory chain NADH dehydrogenase (Complex I) which catalyzes electron transfer from NADH through the respiratory chain, using ubiquinone as an electron acceptor. Essential for the catalytic activity and assembly of complex I.</text>
</comment>
<feature type="transmembrane region" description="Helical" evidence="17">
    <location>
        <begin position="216"/>
        <end position="235"/>
    </location>
</feature>
<keyword evidence="6 17" id="KW-0813">Transport</keyword>
<keyword evidence="9" id="KW-1278">Translocase</keyword>
<feature type="transmembrane region" description="Helical" evidence="17">
    <location>
        <begin position="419"/>
        <end position="437"/>
    </location>
</feature>
<protein>
    <recommendedName>
        <fullName evidence="5 17">NADH-ubiquinone oxidoreductase chain 4</fullName>
        <ecNumber evidence="4 17">7.1.1.2</ecNumber>
    </recommendedName>
</protein>
<evidence type="ECO:0000256" key="17">
    <source>
        <dbReference type="RuleBase" id="RU003297"/>
    </source>
</evidence>
<gene>
    <name evidence="20" type="primary">nad4</name>
</gene>
<keyword evidence="10 17" id="KW-0249">Electron transport</keyword>
<keyword evidence="7 17" id="KW-0679">Respiratory chain</keyword>
<keyword evidence="15 17" id="KW-0472">Membrane</keyword>
<feature type="transmembrane region" description="Helical" evidence="17">
    <location>
        <begin position="343"/>
        <end position="361"/>
    </location>
</feature>
<feature type="transmembrane region" description="Helical" evidence="17">
    <location>
        <begin position="301"/>
        <end position="322"/>
    </location>
</feature>
<feature type="transmembrane region" description="Helical" evidence="17">
    <location>
        <begin position="87"/>
        <end position="103"/>
    </location>
</feature>
<evidence type="ECO:0000256" key="15">
    <source>
        <dbReference type="ARBA" id="ARBA00023136"/>
    </source>
</evidence>